<organism evidence="4 5">
    <name type="scientific">Emiliania huxleyi (strain CCMP1516)</name>
    <dbReference type="NCBI Taxonomy" id="280463"/>
    <lineage>
        <taxon>Eukaryota</taxon>
        <taxon>Haptista</taxon>
        <taxon>Haptophyta</taxon>
        <taxon>Prymnesiophyceae</taxon>
        <taxon>Isochrysidales</taxon>
        <taxon>Noelaerhabdaceae</taxon>
        <taxon>Emiliania</taxon>
    </lineage>
</organism>
<evidence type="ECO:0000256" key="3">
    <source>
        <dbReference type="ARBA" id="ARBA00029631"/>
    </source>
</evidence>
<keyword evidence="5" id="KW-1185">Reference proteome</keyword>
<dbReference type="PaxDb" id="2903-EOD14801"/>
<dbReference type="PANTHER" id="PTHR11001">
    <property type="entry name" value="MITOCHONDRIAL FISSION PROCESS PROTEIN 1"/>
    <property type="match status" value="1"/>
</dbReference>
<dbReference type="InterPro" id="IPR019560">
    <property type="entry name" value="Mitochondrial_18_kDa_protein"/>
</dbReference>
<evidence type="ECO:0000256" key="1">
    <source>
        <dbReference type="ARBA" id="ARBA00009224"/>
    </source>
</evidence>
<accession>A0A0D3IU66</accession>
<evidence type="ECO:0000313" key="4">
    <source>
        <dbReference type="EnsemblProtists" id="EOD14801"/>
    </source>
</evidence>
<dbReference type="GeneID" id="17261085"/>
<sequence>MAEPAPDIDLFRAGPVGEAFRPLVPRWCVNASYGLAGCYVVTDAAWRAQAPPGGRSAAAEAADTLMWQGLASIALPGAVINRVVWAAGKALPPSSRIPTLCGLAAIPVIVRPIDHLVDGLLDSTVRKWL</sequence>
<dbReference type="Proteomes" id="UP000013827">
    <property type="component" value="Unassembled WGS sequence"/>
</dbReference>
<protein>
    <recommendedName>
        <fullName evidence="2">Mitochondrial fission process protein 1</fullName>
    </recommendedName>
    <alternativeName>
        <fullName evidence="3">Mitochondrial 18 kDa protein</fullName>
    </alternativeName>
</protein>
<dbReference type="GO" id="GO:0000266">
    <property type="term" value="P:mitochondrial fission"/>
    <property type="evidence" value="ECO:0007669"/>
    <property type="project" value="TreeGrafter"/>
</dbReference>
<dbReference type="KEGG" id="ehx:EMIHUDRAFT_197373"/>
<proteinExistence type="inferred from homology"/>
<evidence type="ECO:0000313" key="5">
    <source>
        <dbReference type="Proteomes" id="UP000013827"/>
    </source>
</evidence>
<name>A0A0D3IU66_EMIH1</name>
<dbReference type="EnsemblProtists" id="EOD14801">
    <property type="protein sequence ID" value="EOD14801"/>
    <property type="gene ID" value="EMIHUDRAFT_197373"/>
</dbReference>
<evidence type="ECO:0000256" key="2">
    <source>
        <dbReference type="ARBA" id="ARBA00017835"/>
    </source>
</evidence>
<comment type="similarity">
    <text evidence="1">Belongs to the MTFP1 family.</text>
</comment>
<dbReference type="GO" id="GO:0005739">
    <property type="term" value="C:mitochondrion"/>
    <property type="evidence" value="ECO:0007669"/>
    <property type="project" value="TreeGrafter"/>
</dbReference>
<dbReference type="OMA" id="WATRKVM"/>
<dbReference type="AlphaFoldDB" id="A0A0D3IU66"/>
<dbReference type="eggNOG" id="KOG3945">
    <property type="taxonomic scope" value="Eukaryota"/>
</dbReference>
<reference evidence="4" key="2">
    <citation type="submission" date="2024-10" db="UniProtKB">
        <authorList>
            <consortium name="EnsemblProtists"/>
        </authorList>
    </citation>
    <scope>IDENTIFICATION</scope>
</reference>
<dbReference type="RefSeq" id="XP_005767230.1">
    <property type="nucleotide sequence ID" value="XM_005767173.1"/>
</dbReference>
<dbReference type="PANTHER" id="PTHR11001:SF2">
    <property type="entry name" value="MITOCHONDRIAL FISSION PROCESS PROTEIN 1"/>
    <property type="match status" value="1"/>
</dbReference>
<dbReference type="HOGENOM" id="CLU_053720_1_0_1"/>
<reference evidence="5" key="1">
    <citation type="journal article" date="2013" name="Nature">
        <title>Pan genome of the phytoplankton Emiliania underpins its global distribution.</title>
        <authorList>
            <person name="Read B.A."/>
            <person name="Kegel J."/>
            <person name="Klute M.J."/>
            <person name="Kuo A."/>
            <person name="Lefebvre S.C."/>
            <person name="Maumus F."/>
            <person name="Mayer C."/>
            <person name="Miller J."/>
            <person name="Monier A."/>
            <person name="Salamov A."/>
            <person name="Young J."/>
            <person name="Aguilar M."/>
            <person name="Claverie J.M."/>
            <person name="Frickenhaus S."/>
            <person name="Gonzalez K."/>
            <person name="Herman E.K."/>
            <person name="Lin Y.C."/>
            <person name="Napier J."/>
            <person name="Ogata H."/>
            <person name="Sarno A.F."/>
            <person name="Shmutz J."/>
            <person name="Schroeder D."/>
            <person name="de Vargas C."/>
            <person name="Verret F."/>
            <person name="von Dassow P."/>
            <person name="Valentin K."/>
            <person name="Van de Peer Y."/>
            <person name="Wheeler G."/>
            <person name="Dacks J.B."/>
            <person name="Delwiche C.F."/>
            <person name="Dyhrman S.T."/>
            <person name="Glockner G."/>
            <person name="John U."/>
            <person name="Richards T."/>
            <person name="Worden A.Z."/>
            <person name="Zhang X."/>
            <person name="Grigoriev I.V."/>
            <person name="Allen A.E."/>
            <person name="Bidle K."/>
            <person name="Borodovsky M."/>
            <person name="Bowler C."/>
            <person name="Brownlee C."/>
            <person name="Cock J.M."/>
            <person name="Elias M."/>
            <person name="Gladyshev V.N."/>
            <person name="Groth M."/>
            <person name="Guda C."/>
            <person name="Hadaegh A."/>
            <person name="Iglesias-Rodriguez M.D."/>
            <person name="Jenkins J."/>
            <person name="Jones B.M."/>
            <person name="Lawson T."/>
            <person name="Leese F."/>
            <person name="Lindquist E."/>
            <person name="Lobanov A."/>
            <person name="Lomsadze A."/>
            <person name="Malik S.B."/>
            <person name="Marsh M.E."/>
            <person name="Mackinder L."/>
            <person name="Mock T."/>
            <person name="Mueller-Roeber B."/>
            <person name="Pagarete A."/>
            <person name="Parker M."/>
            <person name="Probert I."/>
            <person name="Quesneville H."/>
            <person name="Raines C."/>
            <person name="Rensing S.A."/>
            <person name="Riano-Pachon D.M."/>
            <person name="Richier S."/>
            <person name="Rokitta S."/>
            <person name="Shiraiwa Y."/>
            <person name="Soanes D.M."/>
            <person name="van der Giezen M."/>
            <person name="Wahlund T.M."/>
            <person name="Williams B."/>
            <person name="Wilson W."/>
            <person name="Wolfe G."/>
            <person name="Wurch L.L."/>
        </authorList>
    </citation>
    <scope>NUCLEOTIDE SEQUENCE</scope>
</reference>